<reference evidence="1 2" key="1">
    <citation type="submission" date="2016-12" db="EMBL/GenBank/DDBJ databases">
        <title>The draft genome sequence of Actinophytocola sp. 11-183.</title>
        <authorList>
            <person name="Wang W."/>
            <person name="Yuan L."/>
        </authorList>
    </citation>
    <scope>NUCLEOTIDE SEQUENCE [LARGE SCALE GENOMIC DNA]</scope>
    <source>
        <strain evidence="1 2">11-183</strain>
    </source>
</reference>
<dbReference type="RefSeq" id="WP_075129962.1">
    <property type="nucleotide sequence ID" value="NZ_MSIE01000095.1"/>
</dbReference>
<keyword evidence="2" id="KW-1185">Reference proteome</keyword>
<dbReference type="OrthoDB" id="9903009at2"/>
<sequence length="94" mass="10272">MIEQKESTPTSAGVTVTNMSTPASFGVEWRAGDHGTRFQLANPRGTRTLLFGAKPDGASQWITTTVVDPSRFGLNTPPRTFAQFRRIVDAYINA</sequence>
<comment type="caution">
    <text evidence="1">The sequence shown here is derived from an EMBL/GenBank/DDBJ whole genome shotgun (WGS) entry which is preliminary data.</text>
</comment>
<gene>
    <name evidence="1" type="ORF">BU204_34230</name>
</gene>
<dbReference type="Proteomes" id="UP000185596">
    <property type="component" value="Unassembled WGS sequence"/>
</dbReference>
<dbReference type="EMBL" id="MSIE01000095">
    <property type="protein sequence ID" value="OLF08552.1"/>
    <property type="molecule type" value="Genomic_DNA"/>
</dbReference>
<dbReference type="AlphaFoldDB" id="A0A1Q8C2I7"/>
<accession>A0A1Q8C2I7</accession>
<protein>
    <submittedName>
        <fullName evidence="1">Uncharacterized protein</fullName>
    </submittedName>
</protein>
<dbReference type="STRING" id="1912961.BU204_34230"/>
<evidence type="ECO:0000313" key="1">
    <source>
        <dbReference type="EMBL" id="OLF08552.1"/>
    </source>
</evidence>
<proteinExistence type="predicted"/>
<name>A0A1Q8C2I7_9PSEU</name>
<organism evidence="1 2">
    <name type="scientific">Actinophytocola xanthii</name>
    <dbReference type="NCBI Taxonomy" id="1912961"/>
    <lineage>
        <taxon>Bacteria</taxon>
        <taxon>Bacillati</taxon>
        <taxon>Actinomycetota</taxon>
        <taxon>Actinomycetes</taxon>
        <taxon>Pseudonocardiales</taxon>
        <taxon>Pseudonocardiaceae</taxon>
    </lineage>
</organism>
<evidence type="ECO:0000313" key="2">
    <source>
        <dbReference type="Proteomes" id="UP000185596"/>
    </source>
</evidence>